<feature type="transmembrane region" description="Helical" evidence="9">
    <location>
        <begin position="28"/>
        <end position="52"/>
    </location>
</feature>
<dbReference type="InterPro" id="IPR047817">
    <property type="entry name" value="ABC2_TM_bact-type"/>
</dbReference>
<feature type="domain" description="ABC transmembrane type-2" evidence="10">
    <location>
        <begin position="29"/>
        <end position="253"/>
    </location>
</feature>
<dbReference type="PANTHER" id="PTHR30413:SF10">
    <property type="entry name" value="CAPSULE POLYSACCHARIDE EXPORT INNER-MEMBRANE PROTEIN CTRC"/>
    <property type="match status" value="1"/>
</dbReference>
<keyword evidence="6 9" id="KW-1133">Transmembrane helix</keyword>
<keyword evidence="8 9" id="KW-0472">Membrane</keyword>
<evidence type="ECO:0000256" key="6">
    <source>
        <dbReference type="ARBA" id="ARBA00022989"/>
    </source>
</evidence>
<feature type="transmembrane region" description="Helical" evidence="9">
    <location>
        <begin position="173"/>
        <end position="192"/>
    </location>
</feature>
<comment type="subcellular location">
    <subcellularLocation>
        <location evidence="9">Cell inner membrane</location>
        <topology evidence="9">Multi-pass membrane protein</topology>
    </subcellularLocation>
    <subcellularLocation>
        <location evidence="1">Cell membrane</location>
        <topology evidence="1">Multi-pass membrane protein</topology>
    </subcellularLocation>
</comment>
<reference evidence="11 12" key="1">
    <citation type="submission" date="2018-02" db="EMBL/GenBank/DDBJ databases">
        <title>novel marine gammaproteobacteria from coastal saline agro ecosystem.</title>
        <authorList>
            <person name="Krishnan R."/>
            <person name="Ramesh Kumar N."/>
        </authorList>
    </citation>
    <scope>NUCLEOTIDE SEQUENCE [LARGE SCALE GENOMIC DNA]</scope>
    <source>
        <strain evidence="11 12">228</strain>
    </source>
</reference>
<evidence type="ECO:0000256" key="2">
    <source>
        <dbReference type="ARBA" id="ARBA00007783"/>
    </source>
</evidence>
<sequence length="261" mass="29625">MLLTVWKYREFIIGSVKREFQARYRNSILGMAWTVLNPLSMIVVYTVIFSHVMKNKLAGIENEFGYSIYLCAGVLTWGLFSEIVNRIQDVFINNGNLIKKVNFPKLCLPITSIMISLLNFGIIFTLFTLFLVATGNFPGVSYLWLFPVLVIQIFFSLGLGVVLGVLNVFFRDVGQFFGIFLQLWFWATPIVYPESILPEWVKPVMGLNPMADLIAAYHIILIEHTAPGLESLVYVIVLTILVCALAVRIFKKHSADMVDEL</sequence>
<dbReference type="PROSITE" id="PS51012">
    <property type="entry name" value="ABC_TM2"/>
    <property type="match status" value="1"/>
</dbReference>
<evidence type="ECO:0000256" key="1">
    <source>
        <dbReference type="ARBA" id="ARBA00004651"/>
    </source>
</evidence>
<accession>A0A2S5KIM2</accession>
<keyword evidence="3 9" id="KW-0813">Transport</keyword>
<feature type="transmembrane region" description="Helical" evidence="9">
    <location>
        <begin position="64"/>
        <end position="85"/>
    </location>
</feature>
<dbReference type="AlphaFoldDB" id="A0A2S5KIM2"/>
<evidence type="ECO:0000256" key="3">
    <source>
        <dbReference type="ARBA" id="ARBA00022448"/>
    </source>
</evidence>
<name>A0A2S5KIM2_9PROT</name>
<dbReference type="GO" id="GO:0005886">
    <property type="term" value="C:plasma membrane"/>
    <property type="evidence" value="ECO:0007669"/>
    <property type="project" value="UniProtKB-SubCell"/>
</dbReference>
<comment type="caution">
    <text evidence="11">The sequence shown here is derived from an EMBL/GenBank/DDBJ whole genome shotgun (WGS) entry which is preliminary data.</text>
</comment>
<feature type="transmembrane region" description="Helical" evidence="9">
    <location>
        <begin position="231"/>
        <end position="250"/>
    </location>
</feature>
<comment type="similarity">
    <text evidence="2 9">Belongs to the ABC-2 integral membrane protein family.</text>
</comment>
<protein>
    <recommendedName>
        <fullName evidence="9">Transport permease protein</fullName>
    </recommendedName>
</protein>
<evidence type="ECO:0000256" key="9">
    <source>
        <dbReference type="RuleBase" id="RU361157"/>
    </source>
</evidence>
<evidence type="ECO:0000256" key="5">
    <source>
        <dbReference type="ARBA" id="ARBA00022692"/>
    </source>
</evidence>
<gene>
    <name evidence="11" type="ORF">C4K68_25500</name>
</gene>
<evidence type="ECO:0000259" key="10">
    <source>
        <dbReference type="PROSITE" id="PS51012"/>
    </source>
</evidence>
<dbReference type="Pfam" id="PF01061">
    <property type="entry name" value="ABC2_membrane"/>
    <property type="match status" value="1"/>
</dbReference>
<dbReference type="InterPro" id="IPR013525">
    <property type="entry name" value="ABC2_TM"/>
</dbReference>
<dbReference type="Proteomes" id="UP000238196">
    <property type="component" value="Unassembled WGS sequence"/>
</dbReference>
<evidence type="ECO:0000256" key="8">
    <source>
        <dbReference type="ARBA" id="ARBA00023136"/>
    </source>
</evidence>
<feature type="transmembrane region" description="Helical" evidence="9">
    <location>
        <begin position="144"/>
        <end position="166"/>
    </location>
</feature>
<organism evidence="11 12">
    <name type="scientific">Proteobacteria bacterium 228</name>
    <dbReference type="NCBI Taxonomy" id="2083153"/>
    <lineage>
        <taxon>Bacteria</taxon>
        <taxon>Pseudomonadati</taxon>
        <taxon>Pseudomonadota</taxon>
    </lineage>
</organism>
<dbReference type="GO" id="GO:0140359">
    <property type="term" value="F:ABC-type transporter activity"/>
    <property type="evidence" value="ECO:0007669"/>
    <property type="project" value="InterPro"/>
</dbReference>
<evidence type="ECO:0000313" key="12">
    <source>
        <dbReference type="Proteomes" id="UP000238196"/>
    </source>
</evidence>
<dbReference type="PANTHER" id="PTHR30413">
    <property type="entry name" value="INNER MEMBRANE TRANSPORT PERMEASE"/>
    <property type="match status" value="1"/>
</dbReference>
<keyword evidence="4 9" id="KW-1003">Cell membrane</keyword>
<evidence type="ECO:0000313" key="11">
    <source>
        <dbReference type="EMBL" id="PPC74671.1"/>
    </source>
</evidence>
<feature type="transmembrane region" description="Helical" evidence="9">
    <location>
        <begin position="106"/>
        <end position="132"/>
    </location>
</feature>
<keyword evidence="7" id="KW-0625">Polysaccharide transport</keyword>
<evidence type="ECO:0000256" key="4">
    <source>
        <dbReference type="ARBA" id="ARBA00022475"/>
    </source>
</evidence>
<dbReference type="GO" id="GO:0015920">
    <property type="term" value="P:lipopolysaccharide transport"/>
    <property type="evidence" value="ECO:0007669"/>
    <property type="project" value="TreeGrafter"/>
</dbReference>
<dbReference type="EMBL" id="PRLP01000143">
    <property type="protein sequence ID" value="PPC74671.1"/>
    <property type="molecule type" value="Genomic_DNA"/>
</dbReference>
<keyword evidence="7" id="KW-0762">Sugar transport</keyword>
<evidence type="ECO:0000256" key="7">
    <source>
        <dbReference type="ARBA" id="ARBA00023047"/>
    </source>
</evidence>
<dbReference type="OrthoDB" id="9786910at2"/>
<keyword evidence="5 9" id="KW-0812">Transmembrane</keyword>
<proteinExistence type="inferred from homology"/>
<dbReference type="GO" id="GO:0015774">
    <property type="term" value="P:polysaccharide transport"/>
    <property type="evidence" value="ECO:0007669"/>
    <property type="project" value="UniProtKB-KW"/>
</dbReference>